<dbReference type="Proteomes" id="UP000607653">
    <property type="component" value="Unassembled WGS sequence"/>
</dbReference>
<dbReference type="AlphaFoldDB" id="A0A822XSN1"/>
<keyword evidence="1" id="KW-1133">Transmembrane helix</keyword>
<sequence length="147" mass="16839">MRDLGVVGIDLSGNPIVGKWYFLLATKIVEKISYTLTPIVIGYIYFTIILPMFWVFCGRETFLPALKFAKEQGLLVTLHCGEVWQASERLLYLKRIIFCMIRITLTILLLYLSTYRSPIGRKSKQCWTLFPRGLATPVSLKKKTGKS</sequence>
<comment type="caution">
    <text evidence="2">The sequence shown here is derived from an EMBL/GenBank/DDBJ whole genome shotgun (WGS) entry which is preliminary data.</text>
</comment>
<gene>
    <name evidence="2" type="ORF">HUJ06_024800</name>
</gene>
<accession>A0A822XSN1</accession>
<dbReference type="Gene3D" id="3.20.20.140">
    <property type="entry name" value="Metal-dependent hydrolases"/>
    <property type="match status" value="1"/>
</dbReference>
<reference evidence="2 3" key="1">
    <citation type="journal article" date="2020" name="Mol. Biol. Evol.">
        <title>Distinct Expression and Methylation Patterns for Genes with Different Fates following a Single Whole-Genome Duplication in Flowering Plants.</title>
        <authorList>
            <person name="Shi T."/>
            <person name="Rahmani R.S."/>
            <person name="Gugger P.F."/>
            <person name="Wang M."/>
            <person name="Li H."/>
            <person name="Zhang Y."/>
            <person name="Li Z."/>
            <person name="Wang Q."/>
            <person name="Van de Peer Y."/>
            <person name="Marchal K."/>
            <person name="Chen J."/>
        </authorList>
    </citation>
    <scope>NUCLEOTIDE SEQUENCE [LARGE SCALE GENOMIC DNA]</scope>
    <source>
        <tissue evidence="2">Leaf</tissue>
    </source>
</reference>
<feature type="transmembrane region" description="Helical" evidence="1">
    <location>
        <begin position="32"/>
        <end position="56"/>
    </location>
</feature>
<feature type="transmembrane region" description="Helical" evidence="1">
    <location>
        <begin position="92"/>
        <end position="112"/>
    </location>
</feature>
<keyword evidence="1" id="KW-0472">Membrane</keyword>
<evidence type="ECO:0000256" key="1">
    <source>
        <dbReference type="SAM" id="Phobius"/>
    </source>
</evidence>
<evidence type="ECO:0000313" key="3">
    <source>
        <dbReference type="Proteomes" id="UP000607653"/>
    </source>
</evidence>
<dbReference type="SUPFAM" id="SSF51556">
    <property type="entry name" value="Metallo-dependent hydrolases"/>
    <property type="match status" value="1"/>
</dbReference>
<keyword evidence="1" id="KW-0812">Transmembrane</keyword>
<proteinExistence type="predicted"/>
<evidence type="ECO:0000313" key="2">
    <source>
        <dbReference type="EMBL" id="DAD23337.1"/>
    </source>
</evidence>
<name>A0A822XSN1_NELNU</name>
<dbReference type="EMBL" id="DUZY01000001">
    <property type="protein sequence ID" value="DAD23337.1"/>
    <property type="molecule type" value="Genomic_DNA"/>
</dbReference>
<dbReference type="InterPro" id="IPR032466">
    <property type="entry name" value="Metal_Hydrolase"/>
</dbReference>
<protein>
    <submittedName>
        <fullName evidence="2">Uncharacterized protein</fullName>
    </submittedName>
</protein>
<organism evidence="2 3">
    <name type="scientific">Nelumbo nucifera</name>
    <name type="common">Sacred lotus</name>
    <dbReference type="NCBI Taxonomy" id="4432"/>
    <lineage>
        <taxon>Eukaryota</taxon>
        <taxon>Viridiplantae</taxon>
        <taxon>Streptophyta</taxon>
        <taxon>Embryophyta</taxon>
        <taxon>Tracheophyta</taxon>
        <taxon>Spermatophyta</taxon>
        <taxon>Magnoliopsida</taxon>
        <taxon>Proteales</taxon>
        <taxon>Nelumbonaceae</taxon>
        <taxon>Nelumbo</taxon>
    </lineage>
</organism>
<keyword evidence="3" id="KW-1185">Reference proteome</keyword>